<dbReference type="Gene3D" id="3.40.190.270">
    <property type="match status" value="1"/>
</dbReference>
<accession>F5R9N6</accession>
<comment type="caution">
    <text evidence="2">The sequence shown here is derived from an EMBL/GenBank/DDBJ whole genome shotgun (WGS) entry which is preliminary data.</text>
</comment>
<dbReference type="AlphaFoldDB" id="F5R9N6"/>
<evidence type="ECO:0000313" key="2">
    <source>
        <dbReference type="EMBL" id="EGK72718.1"/>
    </source>
</evidence>
<dbReference type="EMBL" id="AFHG01000031">
    <property type="protein sequence ID" value="EGK72718.1"/>
    <property type="molecule type" value="Genomic_DNA"/>
</dbReference>
<feature type="domain" description="SsuA/THI5-like" evidence="1">
    <location>
        <begin position="81"/>
        <end position="278"/>
    </location>
</feature>
<dbReference type="PANTHER" id="PTHR30024">
    <property type="entry name" value="ALIPHATIC SULFONATES-BINDING PROTEIN-RELATED"/>
    <property type="match status" value="1"/>
</dbReference>
<dbReference type="eggNOG" id="COG0715">
    <property type="taxonomic scope" value="Bacteria"/>
</dbReference>
<dbReference type="SUPFAM" id="SSF53850">
    <property type="entry name" value="Periplasmic binding protein-like II"/>
    <property type="match status" value="1"/>
</dbReference>
<dbReference type="Gene3D" id="3.40.190.10">
    <property type="entry name" value="Periplasmic binding protein-like II"/>
    <property type="match status" value="1"/>
</dbReference>
<keyword evidence="3" id="KW-1185">Reference proteome</keyword>
<keyword evidence="2" id="KW-0503">Monooxygenase</keyword>
<dbReference type="InterPro" id="IPR015168">
    <property type="entry name" value="SsuA/THI5"/>
</dbReference>
<gene>
    <name evidence="2" type="ORF">METUNv1_00957</name>
</gene>
<dbReference type="STRING" id="1000565.METUNv1_00957"/>
<dbReference type="Pfam" id="PF09084">
    <property type="entry name" value="NMT1"/>
    <property type="match status" value="1"/>
</dbReference>
<name>F5R9N6_METUF</name>
<dbReference type="RefSeq" id="WP_008059355.1">
    <property type="nucleotide sequence ID" value="NZ_AFHG01000031.1"/>
</dbReference>
<keyword evidence="2" id="KW-0560">Oxidoreductase</keyword>
<sequence>MTVQTETAQAGSALERVWFTRCPVPTATGLAYKLGWLEEEFARDKLPVSTLQENAGRELARHHYDHELPGLIREGGNLLAIAARAQGAPTRLIGLTWIDEAQAILVRPDAGITSPADLKGKRLALPRLTEFPITPTTRGRSIARAMSLAGYKGALAVAGLTFDDVKLVEVGSGGSPARETATGDPSRGLSRLWEGIADLVEGKVDAVYVKGASAVDAARAAGVVVGIDLDAFEDRRHRVNNGTPRPITVHQDTLDRHFDIVVRFLAQTLRAADWATTHLPEVREILKAETRSGDDGVAAAYRNDFHLSLHPDLSDEKVELFRRQRDFLLAYGFLDRDFDFDAWIDRRPLEAALELLRGERKAA</sequence>
<proteinExistence type="predicted"/>
<evidence type="ECO:0000313" key="3">
    <source>
        <dbReference type="Proteomes" id="UP000005019"/>
    </source>
</evidence>
<evidence type="ECO:0000259" key="1">
    <source>
        <dbReference type="Pfam" id="PF09084"/>
    </source>
</evidence>
<dbReference type="OrthoDB" id="7467011at2"/>
<organism evidence="2 3">
    <name type="scientific">Methyloversatilis universalis (strain ATCC BAA-1314 / DSM 25237 / JCM 13912 / CCUG 52030 / FAM5)</name>
    <dbReference type="NCBI Taxonomy" id="1000565"/>
    <lineage>
        <taxon>Bacteria</taxon>
        <taxon>Pseudomonadati</taxon>
        <taxon>Pseudomonadota</taxon>
        <taxon>Betaproteobacteria</taxon>
        <taxon>Nitrosomonadales</taxon>
        <taxon>Sterolibacteriaceae</taxon>
        <taxon>Methyloversatilis</taxon>
    </lineage>
</organism>
<dbReference type="Proteomes" id="UP000005019">
    <property type="component" value="Unassembled WGS sequence"/>
</dbReference>
<reference evidence="2 3" key="1">
    <citation type="journal article" date="2011" name="J. Bacteriol.">
        <title>Genome sequence of Methyloversatilis universalis FAM5T, a methylotrophic representative of the order Rhodocyclales.</title>
        <authorList>
            <person name="Kittichotirat W."/>
            <person name="Good N.M."/>
            <person name="Hall R."/>
            <person name="Bringel F."/>
            <person name="Lajus A."/>
            <person name="Medigue C."/>
            <person name="Smalley N.E."/>
            <person name="Beck D."/>
            <person name="Bumgarner R."/>
            <person name="Vuilleumier S."/>
            <person name="Kalyuzhnaya M.G."/>
        </authorList>
    </citation>
    <scope>NUCLEOTIDE SEQUENCE [LARGE SCALE GENOMIC DNA]</scope>
    <source>
        <strain evidence="3">ATCC BAA-1314 / JCM 13912 / FAM5</strain>
    </source>
</reference>
<dbReference type="GO" id="GO:0004497">
    <property type="term" value="F:monooxygenase activity"/>
    <property type="evidence" value="ECO:0007669"/>
    <property type="project" value="UniProtKB-KW"/>
</dbReference>
<protein>
    <submittedName>
        <fullName evidence="2">Monooxygenase</fullName>
    </submittedName>
</protein>